<dbReference type="EMBL" id="JAANCM010000001">
    <property type="protein sequence ID" value="NHT74486.1"/>
    <property type="molecule type" value="Genomic_DNA"/>
</dbReference>
<dbReference type="InterPro" id="IPR029033">
    <property type="entry name" value="His_PPase_superfam"/>
</dbReference>
<dbReference type="InterPro" id="IPR013078">
    <property type="entry name" value="His_Pase_superF_clade-1"/>
</dbReference>
<evidence type="ECO:0000313" key="2">
    <source>
        <dbReference type="Proteomes" id="UP001155840"/>
    </source>
</evidence>
<gene>
    <name evidence="1" type="ORF">G8E10_01820</name>
</gene>
<dbReference type="PANTHER" id="PTHR48100">
    <property type="entry name" value="BROAD-SPECIFICITY PHOSPHATASE YOR283W-RELATED"/>
    <property type="match status" value="1"/>
</dbReference>
<dbReference type="AlphaFoldDB" id="A0AA43ZC68"/>
<sequence length="210" mass="23197">MRTIFVVTHPESAHHVEKRVGGWFDTCLTKRGQVQAGAIAQALFARIGNRPVEIVSSDLLRASETADTIADLFRTGITVNRDLREISYGAAEGRPQEWLDLRHESTPEDDRLDYRNSLTGGETRRELATRIYGAMDVIMARPCDCQIVVTHGFALTFVVAKWIGMPIHAAGWVAFKVASGSITHLEQDDLWQSRAVVSLGDVAHLETGAD</sequence>
<proteinExistence type="predicted"/>
<dbReference type="SMART" id="SM00855">
    <property type="entry name" value="PGAM"/>
    <property type="match status" value="1"/>
</dbReference>
<dbReference type="Pfam" id="PF00300">
    <property type="entry name" value="His_Phos_1"/>
    <property type="match status" value="1"/>
</dbReference>
<dbReference type="Proteomes" id="UP001155840">
    <property type="component" value="Unassembled WGS sequence"/>
</dbReference>
<accession>A0AA43ZC68</accession>
<dbReference type="GO" id="GO:0016791">
    <property type="term" value="F:phosphatase activity"/>
    <property type="evidence" value="ECO:0007669"/>
    <property type="project" value="TreeGrafter"/>
</dbReference>
<dbReference type="PANTHER" id="PTHR48100:SF1">
    <property type="entry name" value="HISTIDINE PHOSPHATASE FAMILY PROTEIN-RELATED"/>
    <property type="match status" value="1"/>
</dbReference>
<evidence type="ECO:0000313" key="1">
    <source>
        <dbReference type="EMBL" id="NHT74486.1"/>
    </source>
</evidence>
<dbReference type="RefSeq" id="WP_167126293.1">
    <property type="nucleotide sequence ID" value="NZ_JAANCM010000001.1"/>
</dbReference>
<comment type="caution">
    <text evidence="1">The sequence shown here is derived from an EMBL/GenBank/DDBJ whole genome shotgun (WGS) entry which is preliminary data.</text>
</comment>
<protein>
    <submittedName>
        <fullName evidence="1">Histidine phosphatase family protein</fullName>
    </submittedName>
</protein>
<dbReference type="SUPFAM" id="SSF53254">
    <property type="entry name" value="Phosphoglycerate mutase-like"/>
    <property type="match status" value="1"/>
</dbReference>
<organism evidence="1 2">
    <name type="scientific">Ferranicluibacter rubi</name>
    <dbReference type="NCBI Taxonomy" id="2715133"/>
    <lineage>
        <taxon>Bacteria</taxon>
        <taxon>Pseudomonadati</taxon>
        <taxon>Pseudomonadota</taxon>
        <taxon>Alphaproteobacteria</taxon>
        <taxon>Hyphomicrobiales</taxon>
        <taxon>Rhizobiaceae</taxon>
        <taxon>Ferranicluibacter</taxon>
    </lineage>
</organism>
<name>A0AA43ZC68_9HYPH</name>
<reference evidence="1" key="1">
    <citation type="submission" date="2020-03" db="EMBL/GenBank/DDBJ databases">
        <title>Ferranicluibacter endophyticum gen. nov., sp. nov., a new genus isolated from Rubus ulmifolius Schott. stem.</title>
        <authorList>
            <person name="Roca-Couso R."/>
            <person name="Flores-Felix J.D."/>
            <person name="Igual J.M."/>
            <person name="Rivas R."/>
        </authorList>
    </citation>
    <scope>NUCLEOTIDE SEQUENCE</scope>
    <source>
        <strain evidence="1">CRRU44</strain>
    </source>
</reference>
<keyword evidence="2" id="KW-1185">Reference proteome</keyword>
<dbReference type="Gene3D" id="3.40.50.1240">
    <property type="entry name" value="Phosphoglycerate mutase-like"/>
    <property type="match status" value="1"/>
</dbReference>
<dbReference type="InterPro" id="IPR050275">
    <property type="entry name" value="PGM_Phosphatase"/>
</dbReference>
<dbReference type="GO" id="GO:0005737">
    <property type="term" value="C:cytoplasm"/>
    <property type="evidence" value="ECO:0007669"/>
    <property type="project" value="TreeGrafter"/>
</dbReference>
<dbReference type="CDD" id="cd07067">
    <property type="entry name" value="HP_PGM_like"/>
    <property type="match status" value="1"/>
</dbReference>